<dbReference type="EMBL" id="KN822980">
    <property type="protein sequence ID" value="KIO29630.1"/>
    <property type="molecule type" value="Genomic_DNA"/>
</dbReference>
<reference evidence="3" key="2">
    <citation type="submission" date="2015-01" db="EMBL/GenBank/DDBJ databases">
        <title>Evolutionary Origins and Diversification of the Mycorrhizal Mutualists.</title>
        <authorList>
            <consortium name="DOE Joint Genome Institute"/>
            <consortium name="Mycorrhizal Genomics Consortium"/>
            <person name="Kohler A."/>
            <person name="Kuo A."/>
            <person name="Nagy L.G."/>
            <person name="Floudas D."/>
            <person name="Copeland A."/>
            <person name="Barry K.W."/>
            <person name="Cichocki N."/>
            <person name="Veneault-Fourrey C."/>
            <person name="LaButti K."/>
            <person name="Lindquist E.A."/>
            <person name="Lipzen A."/>
            <person name="Lundell T."/>
            <person name="Morin E."/>
            <person name="Murat C."/>
            <person name="Riley R."/>
            <person name="Ohm R."/>
            <person name="Sun H."/>
            <person name="Tunlid A."/>
            <person name="Henrissat B."/>
            <person name="Grigoriev I.V."/>
            <person name="Hibbett D.S."/>
            <person name="Martin F."/>
        </authorList>
    </citation>
    <scope>NUCLEOTIDE SEQUENCE [LARGE SCALE GENOMIC DNA]</scope>
    <source>
        <strain evidence="3">MUT 4182</strain>
    </source>
</reference>
<evidence type="ECO:0000313" key="2">
    <source>
        <dbReference type="EMBL" id="KIO29630.1"/>
    </source>
</evidence>
<organism evidence="2 3">
    <name type="scientific">Tulasnella calospora MUT 4182</name>
    <dbReference type="NCBI Taxonomy" id="1051891"/>
    <lineage>
        <taxon>Eukaryota</taxon>
        <taxon>Fungi</taxon>
        <taxon>Dikarya</taxon>
        <taxon>Basidiomycota</taxon>
        <taxon>Agaricomycotina</taxon>
        <taxon>Agaricomycetes</taxon>
        <taxon>Cantharellales</taxon>
        <taxon>Tulasnellaceae</taxon>
        <taxon>Tulasnella</taxon>
    </lineage>
</organism>
<feature type="region of interest" description="Disordered" evidence="1">
    <location>
        <begin position="301"/>
        <end position="328"/>
    </location>
</feature>
<proteinExistence type="predicted"/>
<feature type="region of interest" description="Disordered" evidence="1">
    <location>
        <begin position="487"/>
        <end position="512"/>
    </location>
</feature>
<dbReference type="OrthoDB" id="3257400at2759"/>
<dbReference type="AlphaFoldDB" id="A0A0C3QEJ9"/>
<accession>A0A0C3QEJ9</accession>
<keyword evidence="3" id="KW-1185">Reference proteome</keyword>
<evidence type="ECO:0000313" key="3">
    <source>
        <dbReference type="Proteomes" id="UP000054248"/>
    </source>
</evidence>
<dbReference type="HOGENOM" id="CLU_553423_0_0_1"/>
<name>A0A0C3QEJ9_9AGAM</name>
<protein>
    <submittedName>
        <fullName evidence="2">Uncharacterized protein</fullName>
    </submittedName>
</protein>
<evidence type="ECO:0000256" key="1">
    <source>
        <dbReference type="SAM" id="MobiDB-lite"/>
    </source>
</evidence>
<reference evidence="2 3" key="1">
    <citation type="submission" date="2014-04" db="EMBL/GenBank/DDBJ databases">
        <authorList>
            <consortium name="DOE Joint Genome Institute"/>
            <person name="Kuo A."/>
            <person name="Girlanda M."/>
            <person name="Perotto S."/>
            <person name="Kohler A."/>
            <person name="Nagy L.G."/>
            <person name="Floudas D."/>
            <person name="Copeland A."/>
            <person name="Barry K.W."/>
            <person name="Cichocki N."/>
            <person name="Veneault-Fourrey C."/>
            <person name="LaButti K."/>
            <person name="Lindquist E.A."/>
            <person name="Lipzen A."/>
            <person name="Lundell T."/>
            <person name="Morin E."/>
            <person name="Murat C."/>
            <person name="Sun H."/>
            <person name="Tunlid A."/>
            <person name="Henrissat B."/>
            <person name="Grigoriev I.V."/>
            <person name="Hibbett D.S."/>
            <person name="Martin F."/>
            <person name="Nordberg H.P."/>
            <person name="Cantor M.N."/>
            <person name="Hua S.X."/>
        </authorList>
    </citation>
    <scope>NUCLEOTIDE SEQUENCE [LARGE SCALE GENOMIC DNA]</scope>
    <source>
        <strain evidence="2 3">MUT 4182</strain>
    </source>
</reference>
<gene>
    <name evidence="2" type="ORF">M407DRAFT_21219</name>
</gene>
<dbReference type="Proteomes" id="UP000054248">
    <property type="component" value="Unassembled WGS sequence"/>
</dbReference>
<feature type="region of interest" description="Disordered" evidence="1">
    <location>
        <begin position="155"/>
        <end position="175"/>
    </location>
</feature>
<sequence length="600" mass="66135">MPQTMANNSFSPSFNDVRFNRPRYYPVSVNWFTEINDLTTTIHPPIPSFPSPRRPSERPVFLHVYPILSSRTLRPKISDKAELKGSGNREMFIRRYTQHTLEGTEAGSTLWKVIHAVLNASADGCLTTKDVENAIRWHYPLQHFTQANVSHSLSHSRDFKQVGHGGRGRRRWTLTGKSDGVKGRRVMAVSRSPTMFVRRYTHFTLPYVALESGRVATWKACHVVLNASAEGCLTTKQVEEALRSVYPGRTIKRSTLSYNLSESQDFKQVYLEGKAPGRWFLTGEVKGITRTNAIREMDPYWASGRSDDDDDGSGAVTLRDTPPASDFPYPSKTEEIEAQYSPEPTFSSPTLSLSPSTVTSTKITLSTLLPPSRAFNYSLVTSGCLPEYQSCPESYEYYFANQLNTVPAQDTASSACPNNYMNEESFSALDTLPGSLGPSPPPYSLSNDHLLSNTPPAPTLTPGDVFIWTQNGVEPHLPTASYPRDLRSNAAETPNHIGSFGEGNTSTSFPGDDSVREHWSGEFFGGGIAETNASKPVYSRTVIYQQGVLDAHYPLACPPYTSYNCGGSLGAWISLAQTPTNSAVTMSGPPIGDSFPYLLS</sequence>